<feature type="transmembrane region" description="Helical" evidence="14">
    <location>
        <begin position="439"/>
        <end position="461"/>
    </location>
</feature>
<comment type="caution">
    <text evidence="15">The sequence shown here is derived from an EMBL/GenBank/DDBJ whole genome shotgun (WGS) entry which is preliminary data.</text>
</comment>
<keyword evidence="11 13" id="KW-0739">Sodium transport</keyword>
<keyword evidence="7" id="KW-0915">Sodium</keyword>
<dbReference type="PANTHER" id="PTHR11690:SF232">
    <property type="entry name" value="ACID-SENSING ION CHANNEL 1-LIKE"/>
    <property type="match status" value="1"/>
</dbReference>
<comment type="subcellular location">
    <subcellularLocation>
        <location evidence="1">Membrane</location>
        <topology evidence="1">Multi-pass membrane protein</topology>
    </subcellularLocation>
</comment>
<keyword evidence="9 14" id="KW-0472">Membrane</keyword>
<dbReference type="PANTHER" id="PTHR11690">
    <property type="entry name" value="AMILORIDE-SENSITIVE SODIUM CHANNEL-RELATED"/>
    <property type="match status" value="1"/>
</dbReference>
<dbReference type="GO" id="GO:0005886">
    <property type="term" value="C:plasma membrane"/>
    <property type="evidence" value="ECO:0007669"/>
    <property type="project" value="TreeGrafter"/>
</dbReference>
<dbReference type="EMBL" id="JARK01000106">
    <property type="protein sequence ID" value="EYC43024.1"/>
    <property type="molecule type" value="Genomic_DNA"/>
</dbReference>
<evidence type="ECO:0000256" key="13">
    <source>
        <dbReference type="RuleBase" id="RU000679"/>
    </source>
</evidence>
<keyword evidence="12 13" id="KW-0407">Ion channel</keyword>
<dbReference type="Gene3D" id="1.10.287.770">
    <property type="entry name" value="YojJ-like"/>
    <property type="match status" value="1"/>
</dbReference>
<accession>A0A016WTA4</accession>
<protein>
    <recommendedName>
        <fullName evidence="17">Amiloride-sensitive sodium channel</fullName>
    </recommendedName>
</protein>
<keyword evidence="6 14" id="KW-1133">Transmembrane helix</keyword>
<gene>
    <name evidence="15" type="primary">Acey_s0506.g2678</name>
    <name evidence="15" type="ORF">Y032_0506g2678</name>
</gene>
<evidence type="ECO:0000313" key="15">
    <source>
        <dbReference type="EMBL" id="EYC43024.1"/>
    </source>
</evidence>
<keyword evidence="4 13" id="KW-0894">Sodium channel</keyword>
<evidence type="ECO:0000256" key="11">
    <source>
        <dbReference type="ARBA" id="ARBA00023201"/>
    </source>
</evidence>
<dbReference type="GO" id="GO:0015280">
    <property type="term" value="F:ligand-gated sodium channel activity"/>
    <property type="evidence" value="ECO:0007669"/>
    <property type="project" value="TreeGrafter"/>
</dbReference>
<evidence type="ECO:0000256" key="4">
    <source>
        <dbReference type="ARBA" id="ARBA00022461"/>
    </source>
</evidence>
<evidence type="ECO:0000256" key="7">
    <source>
        <dbReference type="ARBA" id="ARBA00023053"/>
    </source>
</evidence>
<organism evidence="15 16">
    <name type="scientific">Ancylostoma ceylanicum</name>
    <dbReference type="NCBI Taxonomy" id="53326"/>
    <lineage>
        <taxon>Eukaryota</taxon>
        <taxon>Metazoa</taxon>
        <taxon>Ecdysozoa</taxon>
        <taxon>Nematoda</taxon>
        <taxon>Chromadorea</taxon>
        <taxon>Rhabditida</taxon>
        <taxon>Rhabditina</taxon>
        <taxon>Rhabditomorpha</taxon>
        <taxon>Strongyloidea</taxon>
        <taxon>Ancylostomatidae</taxon>
        <taxon>Ancylostomatinae</taxon>
        <taxon>Ancylostoma</taxon>
    </lineage>
</organism>
<feature type="transmembrane region" description="Helical" evidence="14">
    <location>
        <begin position="64"/>
        <end position="85"/>
    </location>
</feature>
<dbReference type="AlphaFoldDB" id="A0A016WTA4"/>
<sequence>MNTLYQHETEKSSNHVCVKASPDTETTENPKQVAEYKCNCHYLWLREVHGLSTLMMSNSREEKLFWFGVIIMCCALSIVFADSIMEAFVNNQFTTKLKVIPVKKLQFPALVFCPKYGDSVHLEPLLLDMRTRVPNIEDDIAYDVIRYLIAGSGIDNVNVDDWDEEYRRKLDSVYKQWRGNRTQLHMFDYVFNENGYTCQEMFHLCYAGSKDLECCKVFEPTFVMMRGRCFRLINNYYQTDVDETDKLSLFFNRIQGLLLRNSTRPQLVTYITDHHPETGLYPRVYLSLNDWNRLRFVQRRISMIPENNLCSTDPRNQGKSTCFVYNYIDRVLVKPLNCTLPFFKTMLPYLAHVPVCEPMTILQHYQAVTSTTVENYKCLPACERTENYWQMTNSIDTSPGQKYAFRVEASFNDLEYEDYSEIRLTTPARFISELGGQSGLFVGCSVMTFVQGILSIVVFLYDKARRAYLEHLAVPLTLR</sequence>
<dbReference type="Proteomes" id="UP000024635">
    <property type="component" value="Unassembled WGS sequence"/>
</dbReference>
<evidence type="ECO:0000256" key="8">
    <source>
        <dbReference type="ARBA" id="ARBA00023065"/>
    </source>
</evidence>
<evidence type="ECO:0000256" key="9">
    <source>
        <dbReference type="ARBA" id="ARBA00023136"/>
    </source>
</evidence>
<evidence type="ECO:0000256" key="14">
    <source>
        <dbReference type="SAM" id="Phobius"/>
    </source>
</evidence>
<evidence type="ECO:0000256" key="12">
    <source>
        <dbReference type="ARBA" id="ARBA00023303"/>
    </source>
</evidence>
<dbReference type="OrthoDB" id="5874059at2759"/>
<proteinExistence type="inferred from homology"/>
<dbReference type="InterPro" id="IPR001873">
    <property type="entry name" value="ENaC"/>
</dbReference>
<keyword evidence="8 13" id="KW-0406">Ion transport</keyword>
<evidence type="ECO:0000256" key="5">
    <source>
        <dbReference type="ARBA" id="ARBA00022692"/>
    </source>
</evidence>
<keyword evidence="16" id="KW-1185">Reference proteome</keyword>
<comment type="similarity">
    <text evidence="2 13">Belongs to the amiloride-sensitive sodium channel (TC 1.A.6) family.</text>
</comment>
<reference evidence="16" key="1">
    <citation type="journal article" date="2015" name="Nat. Genet.">
        <title>The genome and transcriptome of the zoonotic hookworm Ancylostoma ceylanicum identify infection-specific gene families.</title>
        <authorList>
            <person name="Schwarz E.M."/>
            <person name="Hu Y."/>
            <person name="Antoshechkin I."/>
            <person name="Miller M.M."/>
            <person name="Sternberg P.W."/>
            <person name="Aroian R.V."/>
        </authorList>
    </citation>
    <scope>NUCLEOTIDE SEQUENCE</scope>
    <source>
        <strain evidence="16">HY135</strain>
    </source>
</reference>
<evidence type="ECO:0000256" key="1">
    <source>
        <dbReference type="ARBA" id="ARBA00004141"/>
    </source>
</evidence>
<evidence type="ECO:0000256" key="10">
    <source>
        <dbReference type="ARBA" id="ARBA00023180"/>
    </source>
</evidence>
<keyword evidence="3 13" id="KW-0813">Transport</keyword>
<keyword evidence="5 13" id="KW-0812">Transmembrane</keyword>
<evidence type="ECO:0008006" key="17">
    <source>
        <dbReference type="Google" id="ProtNLM"/>
    </source>
</evidence>
<evidence type="ECO:0000256" key="6">
    <source>
        <dbReference type="ARBA" id="ARBA00022989"/>
    </source>
</evidence>
<evidence type="ECO:0000256" key="2">
    <source>
        <dbReference type="ARBA" id="ARBA00007193"/>
    </source>
</evidence>
<evidence type="ECO:0000256" key="3">
    <source>
        <dbReference type="ARBA" id="ARBA00022448"/>
    </source>
</evidence>
<keyword evidence="10" id="KW-0325">Glycoprotein</keyword>
<name>A0A016WTA4_9BILA</name>
<evidence type="ECO:0000313" key="16">
    <source>
        <dbReference type="Proteomes" id="UP000024635"/>
    </source>
</evidence>
<dbReference type="Pfam" id="PF00858">
    <property type="entry name" value="ASC"/>
    <property type="match status" value="1"/>
</dbReference>